<accession>A0ABQ6MCH5</accession>
<evidence type="ECO:0000256" key="1">
    <source>
        <dbReference type="ARBA" id="ARBA00022705"/>
    </source>
</evidence>
<dbReference type="Pfam" id="PF08519">
    <property type="entry name" value="RFC1"/>
    <property type="match status" value="1"/>
</dbReference>
<dbReference type="EMBL" id="BRYB01000136">
    <property type="protein sequence ID" value="GMI23739.1"/>
    <property type="molecule type" value="Genomic_DNA"/>
</dbReference>
<evidence type="ECO:0000256" key="2">
    <source>
        <dbReference type="SAM" id="MobiDB-lite"/>
    </source>
</evidence>
<gene>
    <name evidence="4" type="ORF">TeGR_g8851</name>
</gene>
<evidence type="ECO:0000313" key="4">
    <source>
        <dbReference type="EMBL" id="GMI23739.1"/>
    </source>
</evidence>
<evidence type="ECO:0000313" key="5">
    <source>
        <dbReference type="Proteomes" id="UP001165060"/>
    </source>
</evidence>
<feature type="compositionally biased region" description="Basic residues" evidence="2">
    <location>
        <begin position="120"/>
        <end position="141"/>
    </location>
</feature>
<keyword evidence="5" id="KW-1185">Reference proteome</keyword>
<dbReference type="InterPro" id="IPR013725">
    <property type="entry name" value="DNA_replication_fac_RFC1_C"/>
</dbReference>
<proteinExistence type="predicted"/>
<protein>
    <recommendedName>
        <fullName evidence="3">DNA replication factor RFC1 C-terminal domain-containing protein</fullName>
    </recommendedName>
</protein>
<feature type="compositionally biased region" description="Acidic residues" evidence="2">
    <location>
        <begin position="90"/>
        <end position="113"/>
    </location>
</feature>
<feature type="region of interest" description="Disordered" evidence="2">
    <location>
        <begin position="73"/>
        <end position="141"/>
    </location>
</feature>
<dbReference type="Proteomes" id="UP001165060">
    <property type="component" value="Unassembled WGS sequence"/>
</dbReference>
<evidence type="ECO:0000259" key="3">
    <source>
        <dbReference type="Pfam" id="PF08519"/>
    </source>
</evidence>
<reference evidence="4 5" key="1">
    <citation type="journal article" date="2023" name="Commun. Biol.">
        <title>Genome analysis of Parmales, the sister group of diatoms, reveals the evolutionary specialization of diatoms from phago-mixotrophs to photoautotrophs.</title>
        <authorList>
            <person name="Ban H."/>
            <person name="Sato S."/>
            <person name="Yoshikawa S."/>
            <person name="Yamada K."/>
            <person name="Nakamura Y."/>
            <person name="Ichinomiya M."/>
            <person name="Sato N."/>
            <person name="Blanc-Mathieu R."/>
            <person name="Endo H."/>
            <person name="Kuwata A."/>
            <person name="Ogata H."/>
        </authorList>
    </citation>
    <scope>NUCLEOTIDE SEQUENCE [LARGE SCALE GENOMIC DNA]</scope>
</reference>
<sequence length="141" mass="15578">MKSGADDAAQQAIDMMDEYGLSRDDVFETMDEFCIGGKERERDKFGSLDSKDEAAFTRLYNAGVHKSQALVAEQGFGGKKKKTKVKAEPVEGEGGDDDALMADDDDDDGDDVDASAFMKEKKKKKAPAKKRHRPRRRAKAL</sequence>
<keyword evidence="1" id="KW-0235">DNA replication</keyword>
<comment type="caution">
    <text evidence="4">The sequence shown here is derived from an EMBL/GenBank/DDBJ whole genome shotgun (WGS) entry which is preliminary data.</text>
</comment>
<feature type="domain" description="DNA replication factor RFC1 C-terminal" evidence="3">
    <location>
        <begin position="6"/>
        <end position="61"/>
    </location>
</feature>
<organism evidence="4 5">
    <name type="scientific">Tetraparma gracilis</name>
    <dbReference type="NCBI Taxonomy" id="2962635"/>
    <lineage>
        <taxon>Eukaryota</taxon>
        <taxon>Sar</taxon>
        <taxon>Stramenopiles</taxon>
        <taxon>Ochrophyta</taxon>
        <taxon>Bolidophyceae</taxon>
        <taxon>Parmales</taxon>
        <taxon>Triparmaceae</taxon>
        <taxon>Tetraparma</taxon>
    </lineage>
</organism>
<name>A0ABQ6MCH5_9STRA</name>